<proteinExistence type="predicted"/>
<dbReference type="EMBL" id="LR743593">
    <property type="protein sequence ID" value="CAA2621797.1"/>
    <property type="molecule type" value="Genomic_DNA"/>
</dbReference>
<organism evidence="1">
    <name type="scientific">Spirodela intermedia</name>
    <name type="common">Intermediate duckweed</name>
    <dbReference type="NCBI Taxonomy" id="51605"/>
    <lineage>
        <taxon>Eukaryota</taxon>
        <taxon>Viridiplantae</taxon>
        <taxon>Streptophyta</taxon>
        <taxon>Embryophyta</taxon>
        <taxon>Tracheophyta</taxon>
        <taxon>Spermatophyta</taxon>
        <taxon>Magnoliopsida</taxon>
        <taxon>Liliopsida</taxon>
        <taxon>Araceae</taxon>
        <taxon>Lemnoideae</taxon>
        <taxon>Spirodela</taxon>
    </lineage>
</organism>
<dbReference type="Proteomes" id="UP001189122">
    <property type="component" value="Unassembled WGS sequence"/>
</dbReference>
<reference evidence="1 2" key="1">
    <citation type="submission" date="2019-12" db="EMBL/GenBank/DDBJ databases">
        <authorList>
            <person name="Scholz U."/>
            <person name="Mascher M."/>
            <person name="Fiebig A."/>
        </authorList>
    </citation>
    <scope>NUCLEOTIDE SEQUENCE</scope>
</reference>
<name>A0A7I8IWX2_SPIIN</name>
<evidence type="ECO:0000313" key="1">
    <source>
        <dbReference type="EMBL" id="CAA2621797.1"/>
    </source>
</evidence>
<evidence type="ECO:0000313" key="2">
    <source>
        <dbReference type="Proteomes" id="UP001189122"/>
    </source>
</evidence>
<protein>
    <submittedName>
        <fullName evidence="1">Uncharacterized protein</fullName>
    </submittedName>
</protein>
<dbReference type="AlphaFoldDB" id="A0A7I8IWX2"/>
<accession>A0A7I8IWX2</accession>
<gene>
    <name evidence="1" type="ORF">SI7747_06007875</name>
</gene>
<keyword evidence="2" id="KW-1185">Reference proteome</keyword>
<dbReference type="EMBL" id="CACRZD030000006">
    <property type="protein sequence ID" value="CAA6661480.1"/>
    <property type="molecule type" value="Genomic_DNA"/>
</dbReference>
<sequence>MATVGEREKRGFMATVGERRRRFVTVRR</sequence>